<dbReference type="RefSeq" id="WP_268185380.1">
    <property type="nucleotide sequence ID" value="NZ_CP113361.1"/>
</dbReference>
<dbReference type="GO" id="GO:0006974">
    <property type="term" value="P:DNA damage response"/>
    <property type="evidence" value="ECO:0007669"/>
    <property type="project" value="TreeGrafter"/>
</dbReference>
<dbReference type="Proteomes" id="UP001163096">
    <property type="component" value="Chromosome"/>
</dbReference>
<protein>
    <submittedName>
        <fullName evidence="1">SIMPL domain-containing protein</fullName>
    </submittedName>
</protein>
<sequence length="247" mass="25585">MKDMATKLKWFGITLLVVCCLVLPAAAADSVDVPTITVSGTGSVTTTPDEVIISVGVETTHTDPITAQQENAQKTGAVIDALKGLGIASEDIKTSGYYMYSRTPDDDSIFSGSKEVYVVTNTVTITYNDVSRAGEIIDTAVMSGANNVNSVRFTISDEKAQSLRAKALIAAVAQAKSDANTLAGALGVTITGVQDATTYGSSTPMVYANDLASGAMMEKAVASVPTPIEAGTLDVTATVNIVYAIQN</sequence>
<dbReference type="Gene3D" id="3.30.70.2970">
    <property type="entry name" value="Protein of unknown function (DUF541), domain 2"/>
    <property type="match status" value="1"/>
</dbReference>
<dbReference type="PANTHER" id="PTHR34387">
    <property type="entry name" value="SLR1258 PROTEIN"/>
    <property type="match status" value="1"/>
</dbReference>
<evidence type="ECO:0000313" key="1">
    <source>
        <dbReference type="EMBL" id="WAI00207.1"/>
    </source>
</evidence>
<organism evidence="1 2">
    <name type="scientific">Methanogenium organophilum</name>
    <dbReference type="NCBI Taxonomy" id="2199"/>
    <lineage>
        <taxon>Archaea</taxon>
        <taxon>Methanobacteriati</taxon>
        <taxon>Methanobacteriota</taxon>
        <taxon>Stenosarchaea group</taxon>
        <taxon>Methanomicrobia</taxon>
        <taxon>Methanomicrobiales</taxon>
        <taxon>Methanomicrobiaceae</taxon>
        <taxon>Methanogenium</taxon>
    </lineage>
</organism>
<dbReference type="PANTHER" id="PTHR34387:SF2">
    <property type="entry name" value="SLR1258 PROTEIN"/>
    <property type="match status" value="1"/>
</dbReference>
<dbReference type="EMBL" id="CP113361">
    <property type="protein sequence ID" value="WAI00207.1"/>
    <property type="molecule type" value="Genomic_DNA"/>
</dbReference>
<reference evidence="1" key="1">
    <citation type="submission" date="2022-11" db="EMBL/GenBank/DDBJ databases">
        <title>Complete genome sequence of Methanogenium organophilum DSM 3596.</title>
        <authorList>
            <person name="Chen S.-C."/>
            <person name="Lai S.-J."/>
            <person name="You Y.-T."/>
        </authorList>
    </citation>
    <scope>NUCLEOTIDE SEQUENCE</scope>
    <source>
        <strain evidence="1">DSM 3596</strain>
    </source>
</reference>
<name>A0A9X9T7K7_METOG</name>
<dbReference type="InterPro" id="IPR052022">
    <property type="entry name" value="26kDa_periplasmic_antigen"/>
</dbReference>
<dbReference type="AlphaFoldDB" id="A0A9X9T7K7"/>
<gene>
    <name evidence="1" type="ORF">OU421_07120</name>
</gene>
<dbReference type="KEGG" id="mou:OU421_07120"/>
<dbReference type="Gene3D" id="3.30.110.170">
    <property type="entry name" value="Protein of unknown function (DUF541), domain 1"/>
    <property type="match status" value="1"/>
</dbReference>
<dbReference type="GeneID" id="76834860"/>
<proteinExistence type="predicted"/>
<evidence type="ECO:0000313" key="2">
    <source>
        <dbReference type="Proteomes" id="UP001163096"/>
    </source>
</evidence>
<keyword evidence="2" id="KW-1185">Reference proteome</keyword>
<accession>A0A9X9T7K7</accession>
<dbReference type="InterPro" id="IPR007497">
    <property type="entry name" value="SIMPL/DUF541"/>
</dbReference>
<dbReference type="Pfam" id="PF04402">
    <property type="entry name" value="SIMPL"/>
    <property type="match status" value="1"/>
</dbReference>